<organism evidence="1">
    <name type="scientific">Anguilla anguilla</name>
    <name type="common">European freshwater eel</name>
    <name type="synonym">Muraena anguilla</name>
    <dbReference type="NCBI Taxonomy" id="7936"/>
    <lineage>
        <taxon>Eukaryota</taxon>
        <taxon>Metazoa</taxon>
        <taxon>Chordata</taxon>
        <taxon>Craniata</taxon>
        <taxon>Vertebrata</taxon>
        <taxon>Euteleostomi</taxon>
        <taxon>Actinopterygii</taxon>
        <taxon>Neopterygii</taxon>
        <taxon>Teleostei</taxon>
        <taxon>Anguilliformes</taxon>
        <taxon>Anguillidae</taxon>
        <taxon>Anguilla</taxon>
    </lineage>
</organism>
<proteinExistence type="predicted"/>
<name>A0A0E9S0Y6_ANGAN</name>
<dbReference type="EMBL" id="GBXM01074389">
    <property type="protein sequence ID" value="JAH34188.1"/>
    <property type="molecule type" value="Transcribed_RNA"/>
</dbReference>
<reference evidence="1" key="1">
    <citation type="submission" date="2014-11" db="EMBL/GenBank/DDBJ databases">
        <authorList>
            <person name="Amaro Gonzalez C."/>
        </authorList>
    </citation>
    <scope>NUCLEOTIDE SEQUENCE</scope>
</reference>
<reference evidence="1" key="2">
    <citation type="journal article" date="2015" name="Fish Shellfish Immunol.">
        <title>Early steps in the European eel (Anguilla anguilla)-Vibrio vulnificus interaction in the gills: Role of the RtxA13 toxin.</title>
        <authorList>
            <person name="Callol A."/>
            <person name="Pajuelo D."/>
            <person name="Ebbesson L."/>
            <person name="Teles M."/>
            <person name="MacKenzie S."/>
            <person name="Amaro C."/>
        </authorList>
    </citation>
    <scope>NUCLEOTIDE SEQUENCE</scope>
</reference>
<accession>A0A0E9S0Y6</accession>
<evidence type="ECO:0000313" key="1">
    <source>
        <dbReference type="EMBL" id="JAH34188.1"/>
    </source>
</evidence>
<protein>
    <submittedName>
        <fullName evidence="1">Uncharacterized protein</fullName>
    </submittedName>
</protein>
<sequence length="15" mass="1827">MNQQVRFFFLLQANA</sequence>